<protein>
    <submittedName>
        <fullName evidence="1">Uncharacterized protein</fullName>
    </submittedName>
</protein>
<name>A0A835H0S5_9MAGN</name>
<evidence type="ECO:0000313" key="2">
    <source>
        <dbReference type="Proteomes" id="UP000631114"/>
    </source>
</evidence>
<sequence>MPVVNGVGSASQLVWKPMSFSVMRALKTFIVVVSSTLAWEEVETFLLENFWHPHFFLREIVMELWCFIVCHAEIEMVKNTIDHFVSLYKLVVSSELFLMPGSALRKMAKCICTLITNAPQSIVDQAYSSFVTDDKSPTTSIIYIINLLIEGFPLNLLSDQLKRKAAKRLIIGYHSFVESNFKKLRVDKFSRFRSFALLGGLLYALSSALHCLQITRSDVDDKTLKFTIALIHGCRNAKESLKDTYCKILNQTLAIISVMKHLYASSQIREVILELHNLFSMRSVPSDAWLNQWKPGLVLFMVGLSHMDIAEVEGSPVISAICEIHHMLLRERDLSFVHLEIRAFGYFAAQTSCSQHWRFSLQDAELFFDTVTGCEAIEVIFVSELNAFLEKILALHVVVPCAEQLTCLVSENLILKELIGKNLATNPEDSISDDMETNLQQSGLKIMGDGLSQLPQQNFNSMEFSSCPALLHDYGTILCAVYCLDGSIIAGCDSRKSKDKSKWFTDDSKKCHRLHATCFVLRAGERKASKHLYEALQRFCEDYKTDQGSYPTIEKIAEFGREELDTRLKVSVNGKDTVKCDAIIFGFDQNDARSKIIYLYKGRLHHIKRVAKGGSGAAMTGELVYD</sequence>
<dbReference type="InterPro" id="IPR001353">
    <property type="entry name" value="Proteasome_sua/b"/>
</dbReference>
<keyword evidence="2" id="KW-1185">Reference proteome</keyword>
<dbReference type="InterPro" id="IPR027902">
    <property type="entry name" value="DUF4487"/>
</dbReference>
<organism evidence="1 2">
    <name type="scientific">Coptis chinensis</name>
    <dbReference type="NCBI Taxonomy" id="261450"/>
    <lineage>
        <taxon>Eukaryota</taxon>
        <taxon>Viridiplantae</taxon>
        <taxon>Streptophyta</taxon>
        <taxon>Embryophyta</taxon>
        <taxon>Tracheophyta</taxon>
        <taxon>Spermatophyta</taxon>
        <taxon>Magnoliopsida</taxon>
        <taxon>Ranunculales</taxon>
        <taxon>Ranunculaceae</taxon>
        <taxon>Coptidoideae</taxon>
        <taxon>Coptis</taxon>
    </lineage>
</organism>
<reference evidence="1 2" key="1">
    <citation type="submission" date="2020-10" db="EMBL/GenBank/DDBJ databases">
        <title>The Coptis chinensis genome and diversification of protoberbering-type alkaloids.</title>
        <authorList>
            <person name="Wang B."/>
            <person name="Shu S."/>
            <person name="Song C."/>
            <person name="Liu Y."/>
        </authorList>
    </citation>
    <scope>NUCLEOTIDE SEQUENCE [LARGE SCALE GENOMIC DNA]</scope>
    <source>
        <strain evidence="1">HL-2020</strain>
        <tissue evidence="1">Leaf</tissue>
    </source>
</reference>
<accession>A0A835H0S5</accession>
<dbReference type="Pfam" id="PF00227">
    <property type="entry name" value="Proteasome"/>
    <property type="match status" value="1"/>
</dbReference>
<dbReference type="GO" id="GO:0005839">
    <property type="term" value="C:proteasome core complex"/>
    <property type="evidence" value="ECO:0007669"/>
    <property type="project" value="InterPro"/>
</dbReference>
<dbReference type="Proteomes" id="UP000631114">
    <property type="component" value="Unassembled WGS sequence"/>
</dbReference>
<dbReference type="AlphaFoldDB" id="A0A835H0S5"/>
<dbReference type="Gene3D" id="3.60.20.10">
    <property type="entry name" value="Glutamine Phosphoribosylpyrophosphate, subunit 1, domain 1"/>
    <property type="match status" value="1"/>
</dbReference>
<dbReference type="PANTHER" id="PTHR36702">
    <property type="entry name" value="HOLLIDAY JUNCTION RESOLVASE"/>
    <property type="match status" value="1"/>
</dbReference>
<evidence type="ECO:0000313" key="1">
    <source>
        <dbReference type="EMBL" id="KAF9589667.1"/>
    </source>
</evidence>
<dbReference type="Pfam" id="PF14868">
    <property type="entry name" value="DUF4487"/>
    <property type="match status" value="1"/>
</dbReference>
<dbReference type="OrthoDB" id="1925340at2759"/>
<gene>
    <name evidence="1" type="ORF">IFM89_026832</name>
</gene>
<dbReference type="InterPro" id="IPR029055">
    <property type="entry name" value="Ntn_hydrolases_N"/>
</dbReference>
<proteinExistence type="predicted"/>
<comment type="caution">
    <text evidence="1">The sequence shown here is derived from an EMBL/GenBank/DDBJ whole genome shotgun (WGS) entry which is preliminary data.</text>
</comment>
<dbReference type="PANTHER" id="PTHR36702:SF1">
    <property type="entry name" value="HOLLIDAY JUNCTION RESOLVASE"/>
    <property type="match status" value="1"/>
</dbReference>
<dbReference type="EMBL" id="JADFTS010000009">
    <property type="protein sequence ID" value="KAF9589667.1"/>
    <property type="molecule type" value="Genomic_DNA"/>
</dbReference>
<dbReference type="SUPFAM" id="SSF56235">
    <property type="entry name" value="N-terminal nucleophile aminohydrolases (Ntn hydrolases)"/>
    <property type="match status" value="1"/>
</dbReference>
<dbReference type="GO" id="GO:0051603">
    <property type="term" value="P:proteolysis involved in protein catabolic process"/>
    <property type="evidence" value="ECO:0007669"/>
    <property type="project" value="InterPro"/>
</dbReference>